<name>A0A6H0KSN6_9BACE</name>
<keyword evidence="2" id="KW-1185">Reference proteome</keyword>
<dbReference type="AlphaFoldDB" id="A0A6H0KSN6"/>
<dbReference type="KEGG" id="bfc:BacF7301_20990"/>
<reference evidence="1 2" key="1">
    <citation type="submission" date="2020-03" db="EMBL/GenBank/DDBJ databases">
        <title>Genomic analysis of Bacteroides faecium CBA7301.</title>
        <authorList>
            <person name="Kim J."/>
            <person name="Roh S.W."/>
        </authorList>
    </citation>
    <scope>NUCLEOTIDE SEQUENCE [LARGE SCALE GENOMIC DNA]</scope>
    <source>
        <strain evidence="1 2">CBA7301</strain>
    </source>
</reference>
<dbReference type="Gene3D" id="3.20.20.80">
    <property type="entry name" value="Glycosidases"/>
    <property type="match status" value="1"/>
</dbReference>
<organism evidence="1 2">
    <name type="scientific">Bacteroides faecium</name>
    <dbReference type="NCBI Taxonomy" id="2715212"/>
    <lineage>
        <taxon>Bacteria</taxon>
        <taxon>Pseudomonadati</taxon>
        <taxon>Bacteroidota</taxon>
        <taxon>Bacteroidia</taxon>
        <taxon>Bacteroidales</taxon>
        <taxon>Bacteroidaceae</taxon>
        <taxon>Bacteroides</taxon>
    </lineage>
</organism>
<proteinExistence type="predicted"/>
<dbReference type="Proteomes" id="UP000501780">
    <property type="component" value="Chromosome"/>
</dbReference>
<dbReference type="InterPro" id="IPR032320">
    <property type="entry name" value="GH18_BT1044-like"/>
</dbReference>
<dbReference type="Pfam" id="PF16141">
    <property type="entry name" value="GH18_BT1044-like"/>
    <property type="match status" value="1"/>
</dbReference>
<accession>A0A6H0KSN6</accession>
<sequence length="328" mass="36668">MRHIKFIVGIVVYLLSGIAFTGCLLTSCDDWTDPETVGLEVKNPEEQNPELYAKYTANVRTYKQQTHYRVFARFPNGNSGNGEKDFLRSLPDSLDCVILTNANKLSAYDLEDIPHLQQQFGTSVLYGIDLTSQKEEIEKAGGDLQKQLATYLDQVVANVKEHNLDGISLSYEGNLDTGSDEAQNEIIAAMRTLVFSKLSPLMKDGKVLFFEGNPTFVPKDEQKMFSYYILNTTEVADIFALKLQVSYANEFVGIPLDKLVISADPDLFIKNSEDKNIESILYLTKQVISCGPLAGIAIYNMPADYYHVGKNYVQTCNAIRTLNPSPIK</sequence>
<protein>
    <submittedName>
        <fullName evidence="1">Uncharacterized protein</fullName>
    </submittedName>
</protein>
<gene>
    <name evidence="1" type="ORF">BacF7301_20990</name>
</gene>
<evidence type="ECO:0000313" key="2">
    <source>
        <dbReference type="Proteomes" id="UP000501780"/>
    </source>
</evidence>
<dbReference type="EMBL" id="CP050831">
    <property type="protein sequence ID" value="QIU96476.1"/>
    <property type="molecule type" value="Genomic_DNA"/>
</dbReference>
<evidence type="ECO:0000313" key="1">
    <source>
        <dbReference type="EMBL" id="QIU96476.1"/>
    </source>
</evidence>
<dbReference type="RefSeq" id="WP_167965913.1">
    <property type="nucleotide sequence ID" value="NZ_CP050831.1"/>
</dbReference>
<dbReference type="PROSITE" id="PS51257">
    <property type="entry name" value="PROKAR_LIPOPROTEIN"/>
    <property type="match status" value="1"/>
</dbReference>